<name>A0A2I0X608_9ASPA</name>
<comment type="function">
    <text evidence="1">Putative transcription activator involved in regulating light control of development.</text>
</comment>
<keyword evidence="3" id="KW-1185">Reference proteome</keyword>
<reference evidence="2 3" key="2">
    <citation type="journal article" date="2017" name="Nature">
        <title>The Apostasia genome and the evolution of orchids.</title>
        <authorList>
            <person name="Zhang G.Q."/>
            <person name="Liu K.W."/>
            <person name="Li Z."/>
            <person name="Lohaus R."/>
            <person name="Hsiao Y.Y."/>
            <person name="Niu S.C."/>
            <person name="Wang J.Y."/>
            <person name="Lin Y.C."/>
            <person name="Xu Q."/>
            <person name="Chen L.J."/>
            <person name="Yoshida K."/>
            <person name="Fujiwara S."/>
            <person name="Wang Z.W."/>
            <person name="Zhang Y.Q."/>
            <person name="Mitsuda N."/>
            <person name="Wang M."/>
            <person name="Liu G.H."/>
            <person name="Pecoraro L."/>
            <person name="Huang H.X."/>
            <person name="Xiao X.J."/>
            <person name="Lin M."/>
            <person name="Wu X.Y."/>
            <person name="Wu W.L."/>
            <person name="Chen Y.Y."/>
            <person name="Chang S.B."/>
            <person name="Sakamoto S."/>
            <person name="Ohme-Takagi M."/>
            <person name="Yagi M."/>
            <person name="Zeng S.J."/>
            <person name="Shen C.Y."/>
            <person name="Yeh C.M."/>
            <person name="Luo Y.B."/>
            <person name="Tsai W.C."/>
            <person name="Van de Peer Y."/>
            <person name="Liu Z.J."/>
        </authorList>
    </citation>
    <scope>NUCLEOTIDE SEQUENCE [LARGE SCALE GENOMIC DNA]</scope>
    <source>
        <tissue evidence="2">The whole plant</tissue>
    </source>
</reference>
<organism evidence="2 3">
    <name type="scientific">Dendrobium catenatum</name>
    <dbReference type="NCBI Taxonomy" id="906689"/>
    <lineage>
        <taxon>Eukaryota</taxon>
        <taxon>Viridiplantae</taxon>
        <taxon>Streptophyta</taxon>
        <taxon>Embryophyta</taxon>
        <taxon>Tracheophyta</taxon>
        <taxon>Spermatophyta</taxon>
        <taxon>Magnoliopsida</taxon>
        <taxon>Liliopsida</taxon>
        <taxon>Asparagales</taxon>
        <taxon>Orchidaceae</taxon>
        <taxon>Epidendroideae</taxon>
        <taxon>Malaxideae</taxon>
        <taxon>Dendrobiinae</taxon>
        <taxon>Dendrobium</taxon>
    </lineage>
</organism>
<sequence>MKSSPILKQAAKFYSRKLYSFFEEEFLHGLGGLCIDHSSPDSSTFSMKNIDHSLDSHMWTVLFNSSEGTIQYSCAKFKMMGLLCSHCMRVMRKLDVVNIPQKYLIPRLSSSARKDLYSRLKIQRMGNNTYTWNHVSHNMIFRNYICRFVYHISTEA</sequence>
<reference evidence="2 3" key="1">
    <citation type="journal article" date="2016" name="Sci. Rep.">
        <title>The Dendrobium catenatum Lindl. genome sequence provides insights into polysaccharide synthase, floral development and adaptive evolution.</title>
        <authorList>
            <person name="Zhang G.Q."/>
            <person name="Xu Q."/>
            <person name="Bian C."/>
            <person name="Tsai W.C."/>
            <person name="Yeh C.M."/>
            <person name="Liu K.W."/>
            <person name="Yoshida K."/>
            <person name="Zhang L.S."/>
            <person name="Chang S.B."/>
            <person name="Chen F."/>
            <person name="Shi Y."/>
            <person name="Su Y.Y."/>
            <person name="Zhang Y.Q."/>
            <person name="Chen L.J."/>
            <person name="Yin Y."/>
            <person name="Lin M."/>
            <person name="Huang H."/>
            <person name="Deng H."/>
            <person name="Wang Z.W."/>
            <person name="Zhu S.L."/>
            <person name="Zhao X."/>
            <person name="Deng C."/>
            <person name="Niu S.C."/>
            <person name="Huang J."/>
            <person name="Wang M."/>
            <person name="Liu G.H."/>
            <person name="Yang H.J."/>
            <person name="Xiao X.J."/>
            <person name="Hsiao Y.Y."/>
            <person name="Wu W.L."/>
            <person name="Chen Y.Y."/>
            <person name="Mitsuda N."/>
            <person name="Ohme-Takagi M."/>
            <person name="Luo Y.B."/>
            <person name="Van de Peer Y."/>
            <person name="Liu Z.J."/>
        </authorList>
    </citation>
    <scope>NUCLEOTIDE SEQUENCE [LARGE SCALE GENOMIC DNA]</scope>
    <source>
        <tissue evidence="2">The whole plant</tissue>
    </source>
</reference>
<keyword evidence="1" id="KW-0479">Metal-binding</keyword>
<dbReference type="GO" id="GO:0008270">
    <property type="term" value="F:zinc ion binding"/>
    <property type="evidence" value="ECO:0007669"/>
    <property type="project" value="UniProtKB-UniRule"/>
</dbReference>
<evidence type="ECO:0000256" key="1">
    <source>
        <dbReference type="RuleBase" id="RU367018"/>
    </source>
</evidence>
<dbReference type="GO" id="GO:0006355">
    <property type="term" value="P:regulation of DNA-templated transcription"/>
    <property type="evidence" value="ECO:0007669"/>
    <property type="project" value="UniProtKB-UniRule"/>
</dbReference>
<keyword evidence="1" id="KW-0863">Zinc-finger</keyword>
<accession>A0A2I0X608</accession>
<comment type="subcellular location">
    <subcellularLocation>
        <location evidence="1">Nucleus</location>
    </subcellularLocation>
</comment>
<dbReference type="GO" id="GO:0005634">
    <property type="term" value="C:nucleus"/>
    <property type="evidence" value="ECO:0007669"/>
    <property type="project" value="UniProtKB-SubCell"/>
</dbReference>
<proteinExistence type="inferred from homology"/>
<dbReference type="PANTHER" id="PTHR31669">
    <property type="entry name" value="PROTEIN FAR1-RELATED SEQUENCE 10-RELATED"/>
    <property type="match status" value="1"/>
</dbReference>
<keyword evidence="1" id="KW-0539">Nucleus</keyword>
<protein>
    <recommendedName>
        <fullName evidence="1">Protein FAR1-RELATED SEQUENCE</fullName>
    </recommendedName>
</protein>
<dbReference type="AlphaFoldDB" id="A0A2I0X608"/>
<dbReference type="InterPro" id="IPR031052">
    <property type="entry name" value="FHY3/FAR1"/>
</dbReference>
<dbReference type="EMBL" id="KZ502127">
    <property type="protein sequence ID" value="PKU83331.1"/>
    <property type="molecule type" value="Genomic_DNA"/>
</dbReference>
<dbReference type="Proteomes" id="UP000233837">
    <property type="component" value="Unassembled WGS sequence"/>
</dbReference>
<comment type="similarity">
    <text evidence="1">Belongs to the FHY3/FAR1 family.</text>
</comment>
<dbReference type="PANTHER" id="PTHR31669:SF302">
    <property type="entry name" value="PROTEIN FAR1-RELATED SEQUENCE"/>
    <property type="match status" value="1"/>
</dbReference>
<evidence type="ECO:0000313" key="2">
    <source>
        <dbReference type="EMBL" id="PKU83331.1"/>
    </source>
</evidence>
<keyword evidence="1" id="KW-0862">Zinc</keyword>
<evidence type="ECO:0000313" key="3">
    <source>
        <dbReference type="Proteomes" id="UP000233837"/>
    </source>
</evidence>
<gene>
    <name evidence="2" type="primary">FRS9</name>
    <name evidence="2" type="ORF">MA16_Dca020251</name>
</gene>